<feature type="region of interest" description="Disordered" evidence="1">
    <location>
        <begin position="1"/>
        <end position="26"/>
    </location>
</feature>
<organism evidence="3 4">
    <name type="scientific">Rhodobaculum claviforme</name>
    <dbReference type="NCBI Taxonomy" id="1549854"/>
    <lineage>
        <taxon>Bacteria</taxon>
        <taxon>Pseudomonadati</taxon>
        <taxon>Pseudomonadota</taxon>
        <taxon>Alphaproteobacteria</taxon>
        <taxon>Rhodobacterales</taxon>
        <taxon>Paracoccaceae</taxon>
        <taxon>Rhodobaculum</taxon>
    </lineage>
</organism>
<dbReference type="SMART" id="SM00052">
    <property type="entry name" value="EAL"/>
    <property type="match status" value="1"/>
</dbReference>
<dbReference type="InterPro" id="IPR035919">
    <property type="entry name" value="EAL_sf"/>
</dbReference>
<dbReference type="GO" id="GO:0071111">
    <property type="term" value="F:cyclic-guanylate-specific phosphodiesterase activity"/>
    <property type="evidence" value="ECO:0007669"/>
    <property type="project" value="InterPro"/>
</dbReference>
<evidence type="ECO:0000313" key="4">
    <source>
        <dbReference type="Proteomes" id="UP000706333"/>
    </source>
</evidence>
<name>A0A934TKW2_9RHOB</name>
<dbReference type="RefSeq" id="WP_201157157.1">
    <property type="nucleotide sequence ID" value="NZ_NHSD01000243.1"/>
</dbReference>
<dbReference type="Gene3D" id="3.20.20.450">
    <property type="entry name" value="EAL domain"/>
    <property type="match status" value="1"/>
</dbReference>
<keyword evidence="4" id="KW-1185">Reference proteome</keyword>
<sequence>MPSPWQAEREGPFCGTGHADAGDPALSDPVLSDPVAVVRAALAGGAAALAFQPVVQARAPHIPAFHEGLMRLQDASGRVIPAGAFIDAIEDHPLGREVDMLALGMGLRALRATPSLRLSINMSTRSVMHRPWREVLRTGLAADPTVGERLILEVTEASAMDHPEVFATFMREVQTTGVAFALDDFGAGATAFRYLRSFRFDAVKIDGQFIRDLPGNGDGRVLVSALVRIARHFEMLSVAEKVETEAEAAACARLGVQCLQGYRFGAPVLRPEWGCDARLIA</sequence>
<dbReference type="PANTHER" id="PTHR33121">
    <property type="entry name" value="CYCLIC DI-GMP PHOSPHODIESTERASE PDEF"/>
    <property type="match status" value="1"/>
</dbReference>
<dbReference type="SUPFAM" id="SSF141868">
    <property type="entry name" value="EAL domain-like"/>
    <property type="match status" value="1"/>
</dbReference>
<dbReference type="Pfam" id="PF00563">
    <property type="entry name" value="EAL"/>
    <property type="match status" value="1"/>
</dbReference>
<dbReference type="AlphaFoldDB" id="A0A934TKW2"/>
<dbReference type="InterPro" id="IPR001633">
    <property type="entry name" value="EAL_dom"/>
</dbReference>
<evidence type="ECO:0000259" key="2">
    <source>
        <dbReference type="PROSITE" id="PS50883"/>
    </source>
</evidence>
<gene>
    <name evidence="3" type="ORF">CCR87_08665</name>
</gene>
<protein>
    <recommendedName>
        <fullName evidence="2">EAL domain-containing protein</fullName>
    </recommendedName>
</protein>
<evidence type="ECO:0000313" key="3">
    <source>
        <dbReference type="EMBL" id="MBK5927396.1"/>
    </source>
</evidence>
<dbReference type="EMBL" id="NHSD01000243">
    <property type="protein sequence ID" value="MBK5927396.1"/>
    <property type="molecule type" value="Genomic_DNA"/>
</dbReference>
<accession>A0A934TKW2</accession>
<reference evidence="3" key="1">
    <citation type="submission" date="2017-05" db="EMBL/GenBank/DDBJ databases">
        <authorList>
            <person name="Imhoff J.F."/>
            <person name="Rahn T."/>
            <person name="Kuenzel S."/>
            <person name="Neulinger S.C."/>
        </authorList>
    </citation>
    <scope>NUCLEOTIDE SEQUENCE</scope>
    <source>
        <strain evidence="3">LMG 28126</strain>
    </source>
</reference>
<dbReference type="Proteomes" id="UP000706333">
    <property type="component" value="Unassembled WGS sequence"/>
</dbReference>
<dbReference type="CDD" id="cd01948">
    <property type="entry name" value="EAL"/>
    <property type="match status" value="1"/>
</dbReference>
<feature type="domain" description="EAL" evidence="2">
    <location>
        <begin position="31"/>
        <end position="281"/>
    </location>
</feature>
<comment type="caution">
    <text evidence="3">The sequence shown here is derived from an EMBL/GenBank/DDBJ whole genome shotgun (WGS) entry which is preliminary data.</text>
</comment>
<dbReference type="InterPro" id="IPR050706">
    <property type="entry name" value="Cyclic-di-GMP_PDE-like"/>
</dbReference>
<dbReference type="PROSITE" id="PS50883">
    <property type="entry name" value="EAL"/>
    <property type="match status" value="1"/>
</dbReference>
<dbReference type="PANTHER" id="PTHR33121:SF79">
    <property type="entry name" value="CYCLIC DI-GMP PHOSPHODIESTERASE PDED-RELATED"/>
    <property type="match status" value="1"/>
</dbReference>
<evidence type="ECO:0000256" key="1">
    <source>
        <dbReference type="SAM" id="MobiDB-lite"/>
    </source>
</evidence>
<reference evidence="3" key="2">
    <citation type="journal article" date="2020" name="Microorganisms">
        <title>Osmotic Adaptation and Compatible Solute Biosynthesis of Phototrophic Bacteria as Revealed from Genome Analyses.</title>
        <authorList>
            <person name="Imhoff J.F."/>
            <person name="Rahn T."/>
            <person name="Kunzel S."/>
            <person name="Keller A."/>
            <person name="Neulinger S.C."/>
        </authorList>
    </citation>
    <scope>NUCLEOTIDE SEQUENCE</scope>
    <source>
        <strain evidence="3">LMG 28126</strain>
    </source>
</reference>
<proteinExistence type="predicted"/>